<evidence type="ECO:0000259" key="1">
    <source>
        <dbReference type="Pfam" id="PF12770"/>
    </source>
</evidence>
<dbReference type="Proteomes" id="UP000199009">
    <property type="component" value="Chromosome I"/>
</dbReference>
<gene>
    <name evidence="2" type="ORF">SAMN04489810_0121</name>
</gene>
<dbReference type="InterPro" id="IPR024983">
    <property type="entry name" value="CHAT_dom"/>
</dbReference>
<accession>A0A1G7TPG0</accession>
<name>A0A1G7TPG0_9MICO</name>
<organism evidence="2 3">
    <name type="scientific">Microbacterium pygmaeum</name>
    <dbReference type="NCBI Taxonomy" id="370764"/>
    <lineage>
        <taxon>Bacteria</taxon>
        <taxon>Bacillati</taxon>
        <taxon>Actinomycetota</taxon>
        <taxon>Actinomycetes</taxon>
        <taxon>Micrococcales</taxon>
        <taxon>Microbacteriaceae</taxon>
        <taxon>Microbacterium</taxon>
    </lineage>
</organism>
<dbReference type="Gene3D" id="1.25.40.10">
    <property type="entry name" value="Tetratricopeptide repeat domain"/>
    <property type="match status" value="1"/>
</dbReference>
<sequence>MMGVVARTAEELHGAAVDLVNRGKVAAARRMLASAAEAAVDANLRARIAGTMAYALARVGEVAEAERLCADALRTPGLDAQTSAILAGQMGALAERSGRLDEAERWLARGIDGLREDRRAQANLRVNRSLINMQRRQLKAAAEDAAAATTTFHDLALPIDEAQARHNEGYIALLSGDLVTAMRQMGAARDYLATVSTVVAATCDVDRAEVLRDAGLTTEAERILARSASVFGAHRMPQSRAETEFNLARSLLMHDPMRARRVATAAARRFRALGNDAWAARADAIRFRASLSTGVGALAVRSTGARRTPSAADVEPVAAELFRHGFRSEAAALRMTHEIWSTANDPRSPTRSIRVPSTASMDVRLLSFQVRVERAAAARKDAEARRQAAAGLDALAAWQQSFGSLDLQTSVGMHGTSLIFAGLGAATRSGRPDVLFEWSERARHLSLQVMPLRPPPDPTLARELAELRQLRAADAGENWLSSPRAAKLRDSARQRQWSATGSAAIQERLTLPRLRTALDPETALVAFVYTGMIMTALVVTSEGETTLPLPGWPRVQQALPGLRADLDMAAAVRGGPMADVIRRSLEDRLATLSSALLDSTVSVAGVRRLVITAPGVLNGIPWAMLPAMRGHSFTLAPSATRWASLREGVPTMPTSAGFAVGPRVARGEEEIAEAATAWRTTRSLAGGEATVAAVTGLGSSVDVLHVAAHGRHAVDNPLFSGLELADGALFGYDIDLMPEVPQTVVLSACEVGRSSVRWGEEAIGMTRIWLHAGTRCVIAAPVVVADDIACELLGAMHVGLAVGMAPADALAAATERTGITAPFQAHGAGF</sequence>
<feature type="domain" description="CHAT" evidence="1">
    <location>
        <begin position="590"/>
        <end position="814"/>
    </location>
</feature>
<dbReference type="AlphaFoldDB" id="A0A1G7TPG0"/>
<dbReference type="EMBL" id="LT629692">
    <property type="protein sequence ID" value="SDG37247.1"/>
    <property type="molecule type" value="Genomic_DNA"/>
</dbReference>
<evidence type="ECO:0000313" key="3">
    <source>
        <dbReference type="Proteomes" id="UP000199009"/>
    </source>
</evidence>
<dbReference type="InterPro" id="IPR011990">
    <property type="entry name" value="TPR-like_helical_dom_sf"/>
</dbReference>
<proteinExistence type="predicted"/>
<dbReference type="STRING" id="370764.SAMN04489810_0121"/>
<protein>
    <submittedName>
        <fullName evidence="2">CHAT domain-containing protein</fullName>
    </submittedName>
</protein>
<keyword evidence="3" id="KW-1185">Reference proteome</keyword>
<evidence type="ECO:0000313" key="2">
    <source>
        <dbReference type="EMBL" id="SDG37247.1"/>
    </source>
</evidence>
<reference evidence="2 3" key="1">
    <citation type="submission" date="2016-10" db="EMBL/GenBank/DDBJ databases">
        <authorList>
            <person name="de Groot N.N."/>
        </authorList>
    </citation>
    <scope>NUCLEOTIDE SEQUENCE [LARGE SCALE GENOMIC DNA]</scope>
    <source>
        <strain evidence="2 3">DSM 23142</strain>
    </source>
</reference>
<dbReference type="Pfam" id="PF12770">
    <property type="entry name" value="CHAT"/>
    <property type="match status" value="1"/>
</dbReference>